<protein>
    <recommendedName>
        <fullName evidence="4">ABC transporter permease</fullName>
    </recommendedName>
</protein>
<reference evidence="2 3" key="1">
    <citation type="submission" date="2016-10" db="EMBL/GenBank/DDBJ databases">
        <title>Paenibacillus species isolates.</title>
        <authorList>
            <person name="Beno S.M."/>
        </authorList>
    </citation>
    <scope>NUCLEOTIDE SEQUENCE [LARGE SCALE GENOMIC DNA]</scope>
    <source>
        <strain evidence="2 3">FSL H7-0744</strain>
    </source>
</reference>
<feature type="transmembrane region" description="Helical" evidence="1">
    <location>
        <begin position="158"/>
        <end position="178"/>
    </location>
</feature>
<keyword evidence="1" id="KW-0812">Transmembrane</keyword>
<feature type="transmembrane region" description="Helical" evidence="1">
    <location>
        <begin position="21"/>
        <end position="43"/>
    </location>
</feature>
<feature type="transmembrane region" description="Helical" evidence="1">
    <location>
        <begin position="190"/>
        <end position="208"/>
    </location>
</feature>
<dbReference type="Proteomes" id="UP000187412">
    <property type="component" value="Unassembled WGS sequence"/>
</dbReference>
<organism evidence="2 3">
    <name type="scientific">Paenibacillus borealis</name>
    <dbReference type="NCBI Taxonomy" id="160799"/>
    <lineage>
        <taxon>Bacteria</taxon>
        <taxon>Bacillati</taxon>
        <taxon>Bacillota</taxon>
        <taxon>Bacilli</taxon>
        <taxon>Bacillales</taxon>
        <taxon>Paenibacillaceae</taxon>
        <taxon>Paenibacillus</taxon>
    </lineage>
</organism>
<feature type="transmembrane region" description="Helical" evidence="1">
    <location>
        <begin position="104"/>
        <end position="125"/>
    </location>
</feature>
<evidence type="ECO:0000256" key="1">
    <source>
        <dbReference type="SAM" id="Phobius"/>
    </source>
</evidence>
<feature type="transmembrane region" description="Helical" evidence="1">
    <location>
        <begin position="131"/>
        <end position="151"/>
    </location>
</feature>
<evidence type="ECO:0000313" key="2">
    <source>
        <dbReference type="EMBL" id="OMD45709.1"/>
    </source>
</evidence>
<feature type="transmembrane region" description="Helical" evidence="1">
    <location>
        <begin position="55"/>
        <end position="75"/>
    </location>
</feature>
<accession>A0ABX3H634</accession>
<proteinExistence type="predicted"/>
<gene>
    <name evidence="2" type="ORF">BSK56_18770</name>
</gene>
<keyword evidence="3" id="KW-1185">Reference proteome</keyword>
<dbReference type="EMBL" id="MPTB01000024">
    <property type="protein sequence ID" value="OMD45709.1"/>
    <property type="molecule type" value="Genomic_DNA"/>
</dbReference>
<name>A0ABX3H634_PAEBO</name>
<sequence>MLRLRQAGRRTSFGEFYLAQLRFISWKVWAVQLLIVLGMVLLLRNALQEMGESVQIVMMVSIAAPLLVMAGIHTLTRSLSCHMLEIELSTRHLLEKLTMVRMSLLGMADLLGLTLLAAILSVWIHSDVATMLIYLLVPFNLTCLGCLWLLNRVRIPSCGYYCLTFAGIVALVQMILAFTPKLWVFEPAAMGVWQMMLLVTTAGIALQVRGLRKTCRSLETASSLM</sequence>
<keyword evidence="1" id="KW-1133">Transmembrane helix</keyword>
<comment type="caution">
    <text evidence="2">The sequence shown here is derived from an EMBL/GenBank/DDBJ whole genome shotgun (WGS) entry which is preliminary data.</text>
</comment>
<keyword evidence="1" id="KW-0472">Membrane</keyword>
<evidence type="ECO:0008006" key="4">
    <source>
        <dbReference type="Google" id="ProtNLM"/>
    </source>
</evidence>
<evidence type="ECO:0000313" key="3">
    <source>
        <dbReference type="Proteomes" id="UP000187412"/>
    </source>
</evidence>